<evidence type="ECO:0000256" key="4">
    <source>
        <dbReference type="ARBA" id="ARBA00023125"/>
    </source>
</evidence>
<dbReference type="InterPro" id="IPR011006">
    <property type="entry name" value="CheY-like_superfamily"/>
</dbReference>
<evidence type="ECO:0000313" key="8">
    <source>
        <dbReference type="Proteomes" id="UP000679575"/>
    </source>
</evidence>
<dbReference type="SUPFAM" id="SSF46689">
    <property type="entry name" value="Homeodomain-like"/>
    <property type="match status" value="1"/>
</dbReference>
<dbReference type="InterPro" id="IPR009057">
    <property type="entry name" value="Homeodomain-like_sf"/>
</dbReference>
<proteinExistence type="predicted"/>
<dbReference type="Proteomes" id="UP000679575">
    <property type="component" value="Chromosome"/>
</dbReference>
<dbReference type="Pfam" id="PF00158">
    <property type="entry name" value="Sigma54_activat"/>
    <property type="match status" value="1"/>
</dbReference>
<name>A0ABX7YWH9_9GAMM</name>
<feature type="domain" description="Sigma-54 factor interaction" evidence="6">
    <location>
        <begin position="154"/>
        <end position="381"/>
    </location>
</feature>
<dbReference type="PROSITE" id="PS00688">
    <property type="entry name" value="SIGMA54_INTERACT_3"/>
    <property type="match status" value="1"/>
</dbReference>
<protein>
    <submittedName>
        <fullName evidence="7">Sigma-54-dependent Fis family transcriptional regulator</fullName>
    </submittedName>
</protein>
<dbReference type="InterPro" id="IPR025944">
    <property type="entry name" value="Sigma_54_int_dom_CS"/>
</dbReference>
<dbReference type="Gene3D" id="1.10.8.60">
    <property type="match status" value="1"/>
</dbReference>
<dbReference type="InterPro" id="IPR058031">
    <property type="entry name" value="AAA_lid_NorR"/>
</dbReference>
<dbReference type="InterPro" id="IPR002197">
    <property type="entry name" value="HTH_Fis"/>
</dbReference>
<dbReference type="SUPFAM" id="SSF52540">
    <property type="entry name" value="P-loop containing nucleoside triphosphate hydrolases"/>
    <property type="match status" value="1"/>
</dbReference>
<keyword evidence="8" id="KW-1185">Reference proteome</keyword>
<gene>
    <name evidence="7" type="ORF">KDN34_06415</name>
</gene>
<dbReference type="InterPro" id="IPR025943">
    <property type="entry name" value="Sigma_54_int_dom_ATP-bd_2"/>
</dbReference>
<keyword evidence="2" id="KW-0067">ATP-binding</keyword>
<evidence type="ECO:0000256" key="3">
    <source>
        <dbReference type="ARBA" id="ARBA00023015"/>
    </source>
</evidence>
<dbReference type="PANTHER" id="PTHR32071:SF120">
    <property type="entry name" value="TRANSCRIPTIONAL REGULATOR-RELATED"/>
    <property type="match status" value="1"/>
</dbReference>
<evidence type="ECO:0000256" key="1">
    <source>
        <dbReference type="ARBA" id="ARBA00022741"/>
    </source>
</evidence>
<dbReference type="PROSITE" id="PS00676">
    <property type="entry name" value="SIGMA54_INTERACT_2"/>
    <property type="match status" value="1"/>
</dbReference>
<dbReference type="SUPFAM" id="SSF52172">
    <property type="entry name" value="CheY-like"/>
    <property type="match status" value="1"/>
</dbReference>
<dbReference type="Pfam" id="PF25601">
    <property type="entry name" value="AAA_lid_14"/>
    <property type="match status" value="1"/>
</dbReference>
<dbReference type="SMART" id="SM00382">
    <property type="entry name" value="AAA"/>
    <property type="match status" value="1"/>
</dbReference>
<accession>A0ABX7YWH9</accession>
<keyword evidence="5" id="KW-0804">Transcription</keyword>
<evidence type="ECO:0000259" key="6">
    <source>
        <dbReference type="PROSITE" id="PS50045"/>
    </source>
</evidence>
<dbReference type="Gene3D" id="3.40.50.300">
    <property type="entry name" value="P-loop containing nucleotide triphosphate hydrolases"/>
    <property type="match status" value="1"/>
</dbReference>
<keyword evidence="1" id="KW-0547">Nucleotide-binding</keyword>
<evidence type="ECO:0000256" key="5">
    <source>
        <dbReference type="ARBA" id="ARBA00023163"/>
    </source>
</evidence>
<dbReference type="Gene3D" id="1.10.10.60">
    <property type="entry name" value="Homeodomain-like"/>
    <property type="match status" value="1"/>
</dbReference>
<dbReference type="PRINTS" id="PR01590">
    <property type="entry name" value="HTHFIS"/>
</dbReference>
<dbReference type="Pfam" id="PF02954">
    <property type="entry name" value="HTH_8"/>
    <property type="match status" value="1"/>
</dbReference>
<keyword evidence="4" id="KW-0238">DNA-binding</keyword>
<keyword evidence="3" id="KW-0805">Transcription regulation</keyword>
<sequence length="455" mass="51011">MDQTDKHLPATDNVEKRYFLLLDPEDCLQQCRQKLQNTAWRCVPVNNATQALQAIHKYNIQVAVATINTSNQHFLANEIDTIHQQFPCIYWLGISDTPLNKDNSWLLSANFVDYYHLPVDWCRVINAIGHAWGMAQLCPTIPALSSKNPIIPDIQGDHPILQALRRNLQKFGAADETVLLSGETGSGKGLCAKWLHQLSKRSDGPFISVNCGALPSGIIHSTLFGHEKGAFTGADKRYIGQIEQANGGTLFLDEIADLPLDLQVHLLHFLDDHTIMRIGSNTPLKVDCRLLFASHQDLESAVDEGRFREDLFHRLNVLRLHVPSLREYRSDIMLLAQQLLDDCLGADKNMVFSDDAVKAICSYSWPGNVRELRNRIHRAVVLTDNKIIQAQALGLSANTIVESCEALNLQRAKLDADLLLKAVTENNNNISAAARQLNISRTTFYRLIKKCNIQL</sequence>
<dbReference type="CDD" id="cd00009">
    <property type="entry name" value="AAA"/>
    <property type="match status" value="1"/>
</dbReference>
<evidence type="ECO:0000313" key="7">
    <source>
        <dbReference type="EMBL" id="QUN07062.1"/>
    </source>
</evidence>
<dbReference type="InterPro" id="IPR027417">
    <property type="entry name" value="P-loop_NTPase"/>
</dbReference>
<dbReference type="PANTHER" id="PTHR32071">
    <property type="entry name" value="TRANSCRIPTIONAL REGULATORY PROTEIN"/>
    <property type="match status" value="1"/>
</dbReference>
<dbReference type="EMBL" id="CP073587">
    <property type="protein sequence ID" value="QUN07062.1"/>
    <property type="molecule type" value="Genomic_DNA"/>
</dbReference>
<reference evidence="7 8" key="1">
    <citation type="submission" date="2021-04" db="EMBL/GenBank/DDBJ databases">
        <title>Novel species identification of genus Shewanella.</title>
        <authorList>
            <person name="Liu G."/>
        </authorList>
    </citation>
    <scope>NUCLEOTIDE SEQUENCE [LARGE SCALE GENOMIC DNA]</scope>
    <source>
        <strain evidence="7 8">FJAT-54481</strain>
    </source>
</reference>
<dbReference type="InterPro" id="IPR002078">
    <property type="entry name" value="Sigma_54_int"/>
</dbReference>
<evidence type="ECO:0000256" key="2">
    <source>
        <dbReference type="ARBA" id="ARBA00022840"/>
    </source>
</evidence>
<dbReference type="InterPro" id="IPR003593">
    <property type="entry name" value="AAA+_ATPase"/>
</dbReference>
<organism evidence="7 8">
    <name type="scientific">Shewanella yunxiaonensis</name>
    <dbReference type="NCBI Taxonomy" id="2829809"/>
    <lineage>
        <taxon>Bacteria</taxon>
        <taxon>Pseudomonadati</taxon>
        <taxon>Pseudomonadota</taxon>
        <taxon>Gammaproteobacteria</taxon>
        <taxon>Alteromonadales</taxon>
        <taxon>Shewanellaceae</taxon>
        <taxon>Shewanella</taxon>
    </lineage>
</organism>
<dbReference type="PROSITE" id="PS50045">
    <property type="entry name" value="SIGMA54_INTERACT_4"/>
    <property type="match status" value="1"/>
</dbReference>
<dbReference type="RefSeq" id="WP_212596066.1">
    <property type="nucleotide sequence ID" value="NZ_CP073587.1"/>
</dbReference>